<reference evidence="2" key="1">
    <citation type="submission" date="2021-06" db="EMBL/GenBank/DDBJ databases">
        <title>Comparative genomics, transcriptomics and evolutionary studies reveal genomic signatures of adaptation to plant cell wall in hemibiotrophic fungi.</title>
        <authorList>
            <consortium name="DOE Joint Genome Institute"/>
            <person name="Baroncelli R."/>
            <person name="Diaz J.F."/>
            <person name="Benocci T."/>
            <person name="Peng M."/>
            <person name="Battaglia E."/>
            <person name="Haridas S."/>
            <person name="Andreopoulos W."/>
            <person name="Labutti K."/>
            <person name="Pangilinan J."/>
            <person name="Floch G.L."/>
            <person name="Makela M.R."/>
            <person name="Henrissat B."/>
            <person name="Grigoriev I.V."/>
            <person name="Crouch J.A."/>
            <person name="De Vries R.P."/>
            <person name="Sukno S.A."/>
            <person name="Thon M.R."/>
        </authorList>
    </citation>
    <scope>NUCLEOTIDE SEQUENCE</scope>
    <source>
        <strain evidence="2">CBS 125086</strain>
    </source>
</reference>
<feature type="region of interest" description="Disordered" evidence="1">
    <location>
        <begin position="1"/>
        <end position="26"/>
    </location>
</feature>
<dbReference type="RefSeq" id="XP_060414872.1">
    <property type="nucleotide sequence ID" value="XM_060551245.1"/>
</dbReference>
<dbReference type="AlphaFoldDB" id="A0AAD8V6H8"/>
<sequence length="167" mass="18445">MADAALAHLSESNSDKGPRTSPSRPQCSEYALARSCADANVCNGPSHHAYTGRPREAENDAVGGTMYDQRLNRAVAVLDGVRKLGDAGAIDKERLFAVRDKNTRRHGCDGRRRRHDRLLLPGLPDDRGVSLRRGRLFRMFRANMICQELPPDCLPNRGSELVHEATA</sequence>
<dbReference type="GeneID" id="85435485"/>
<keyword evidence="3" id="KW-1185">Reference proteome</keyword>
<name>A0AAD8V6H8_9PEZI</name>
<gene>
    <name evidence="2" type="ORF">LY79DRAFT_174254</name>
</gene>
<evidence type="ECO:0000313" key="3">
    <source>
        <dbReference type="Proteomes" id="UP001230504"/>
    </source>
</evidence>
<organism evidence="2 3">
    <name type="scientific">Colletotrichum navitas</name>
    <dbReference type="NCBI Taxonomy" id="681940"/>
    <lineage>
        <taxon>Eukaryota</taxon>
        <taxon>Fungi</taxon>
        <taxon>Dikarya</taxon>
        <taxon>Ascomycota</taxon>
        <taxon>Pezizomycotina</taxon>
        <taxon>Sordariomycetes</taxon>
        <taxon>Hypocreomycetidae</taxon>
        <taxon>Glomerellales</taxon>
        <taxon>Glomerellaceae</taxon>
        <taxon>Colletotrichum</taxon>
        <taxon>Colletotrichum graminicola species complex</taxon>
    </lineage>
</organism>
<protein>
    <submittedName>
        <fullName evidence="2">Uncharacterized protein</fullName>
    </submittedName>
</protein>
<comment type="caution">
    <text evidence="2">The sequence shown here is derived from an EMBL/GenBank/DDBJ whole genome shotgun (WGS) entry which is preliminary data.</text>
</comment>
<evidence type="ECO:0000313" key="2">
    <source>
        <dbReference type="EMBL" id="KAK1593586.1"/>
    </source>
</evidence>
<proteinExistence type="predicted"/>
<dbReference type="Proteomes" id="UP001230504">
    <property type="component" value="Unassembled WGS sequence"/>
</dbReference>
<accession>A0AAD8V6H8</accession>
<dbReference type="EMBL" id="JAHLJV010000024">
    <property type="protein sequence ID" value="KAK1593586.1"/>
    <property type="molecule type" value="Genomic_DNA"/>
</dbReference>
<evidence type="ECO:0000256" key="1">
    <source>
        <dbReference type="SAM" id="MobiDB-lite"/>
    </source>
</evidence>